<dbReference type="EMBL" id="JAVIIV010000003">
    <property type="protein sequence ID" value="MDX8484643.1"/>
    <property type="molecule type" value="Genomic_DNA"/>
</dbReference>
<dbReference type="CDD" id="cd07103">
    <property type="entry name" value="ALDH_F5_SSADH_GabD"/>
    <property type="match status" value="1"/>
</dbReference>
<dbReference type="PANTHER" id="PTHR43353:SF5">
    <property type="entry name" value="SUCCINATE-SEMIALDEHYDE DEHYDROGENASE, MITOCHONDRIAL"/>
    <property type="match status" value="1"/>
</dbReference>
<evidence type="ECO:0000259" key="3">
    <source>
        <dbReference type="Pfam" id="PF00171"/>
    </source>
</evidence>
<evidence type="ECO:0000256" key="2">
    <source>
        <dbReference type="ARBA" id="ARBA00023002"/>
    </source>
</evidence>
<dbReference type="Pfam" id="PF00171">
    <property type="entry name" value="Aldedh"/>
    <property type="match status" value="1"/>
</dbReference>
<dbReference type="InterPro" id="IPR016161">
    <property type="entry name" value="Ald_DH/histidinol_DH"/>
</dbReference>
<evidence type="ECO:0000313" key="4">
    <source>
        <dbReference type="EMBL" id="MDX8484643.1"/>
    </source>
</evidence>
<evidence type="ECO:0000313" key="5">
    <source>
        <dbReference type="Proteomes" id="UP001280156"/>
    </source>
</evidence>
<dbReference type="RefSeq" id="WP_320294509.1">
    <property type="nucleotide sequence ID" value="NZ_JAVIIU010000003.1"/>
</dbReference>
<keyword evidence="2 4" id="KW-0560">Oxidoreductase</keyword>
<feature type="domain" description="Aldehyde dehydrogenase" evidence="3">
    <location>
        <begin position="11"/>
        <end position="470"/>
    </location>
</feature>
<dbReference type="InterPro" id="IPR015590">
    <property type="entry name" value="Aldehyde_DH_dom"/>
</dbReference>
<reference evidence="4 5" key="1">
    <citation type="submission" date="2023-08" db="EMBL/GenBank/DDBJ databases">
        <title>Implementing the SeqCode for naming new Mesorhizobium species isolated from Vachellia karroo root nodules.</title>
        <authorList>
            <person name="Van Lill M."/>
        </authorList>
    </citation>
    <scope>NUCLEOTIDE SEQUENCE [LARGE SCALE GENOMIC DNA]</scope>
    <source>
        <strain evidence="4 5">VK2B</strain>
    </source>
</reference>
<gene>
    <name evidence="4" type="ORF">RFM52_05540</name>
</gene>
<name>A0ABU4YED2_9HYPH</name>
<protein>
    <submittedName>
        <fullName evidence="4">NAD-dependent succinate-semialdehyde dehydrogenase</fullName>
        <ecNumber evidence="4">1.2.1.-</ecNumber>
    </submittedName>
</protein>
<dbReference type="PANTHER" id="PTHR43353">
    <property type="entry name" value="SUCCINATE-SEMIALDEHYDE DEHYDROGENASE, MITOCHONDRIAL"/>
    <property type="match status" value="1"/>
</dbReference>
<proteinExistence type="inferred from homology"/>
<dbReference type="GO" id="GO:0016491">
    <property type="term" value="F:oxidoreductase activity"/>
    <property type="evidence" value="ECO:0007669"/>
    <property type="project" value="UniProtKB-KW"/>
</dbReference>
<sequence length="475" mass="49785">MTKSLFIGGAWTSGSGSRRGNVINPATGQEIGSVAFAETADLDAALRAAETGFRVWRKATAYERYRILAKAADLVRERSEAIAQAITREQGKPLAESRLEAGGAADIIDWFAEEGRRAYGRVIPSRLPGVRQAVLAEPVGPVAAFSPWNFPCAQLVRKIAAALAAGCSIIAKAPEETPSSAIELVRCFEEAGVPGGALNLVFGVPAEISSYLIPSPVIRKISFTGSVAVGRSLSALAGQHLKRTTMELGGHAPFIVCDDVDVDAVSRLGAGIKFRNAGQICTSPTRFLVDGKLKSRFTETFAALAENLVVGDGAAEGTQMGPLAHARRIDALDGLIRDAAEKGARVVTGGRRISNEGYFYAPTVLADVPKSARIMNEEPFGPVAVINGFDTLDDAVTEANRLPYGLGAYAFASSTAKAARLGDEVESGMISINHFGFAAPETPFGGIKDSGHGAEGGSEGLQAYLAMKFVSQVGA</sequence>
<dbReference type="InterPro" id="IPR050740">
    <property type="entry name" value="Aldehyde_DH_Superfamily"/>
</dbReference>
<dbReference type="SUPFAM" id="SSF53720">
    <property type="entry name" value="ALDH-like"/>
    <property type="match status" value="1"/>
</dbReference>
<organism evidence="4 5">
    <name type="scientific">Mesorhizobium humile</name>
    <dbReference type="NCBI Taxonomy" id="3072313"/>
    <lineage>
        <taxon>Bacteria</taxon>
        <taxon>Pseudomonadati</taxon>
        <taxon>Pseudomonadota</taxon>
        <taxon>Alphaproteobacteria</taxon>
        <taxon>Hyphomicrobiales</taxon>
        <taxon>Phyllobacteriaceae</taxon>
        <taxon>Mesorhizobium</taxon>
    </lineage>
</organism>
<dbReference type="EC" id="1.2.1.-" evidence="4"/>
<evidence type="ECO:0000256" key="1">
    <source>
        <dbReference type="ARBA" id="ARBA00009986"/>
    </source>
</evidence>
<dbReference type="Gene3D" id="3.40.309.10">
    <property type="entry name" value="Aldehyde Dehydrogenase, Chain A, domain 2"/>
    <property type="match status" value="1"/>
</dbReference>
<keyword evidence="5" id="KW-1185">Reference proteome</keyword>
<dbReference type="InterPro" id="IPR016162">
    <property type="entry name" value="Ald_DH_N"/>
</dbReference>
<comment type="caution">
    <text evidence="4">The sequence shown here is derived from an EMBL/GenBank/DDBJ whole genome shotgun (WGS) entry which is preliminary data.</text>
</comment>
<comment type="similarity">
    <text evidence="1">Belongs to the aldehyde dehydrogenase family.</text>
</comment>
<accession>A0ABU4YED2</accession>
<dbReference type="Gene3D" id="3.40.605.10">
    <property type="entry name" value="Aldehyde Dehydrogenase, Chain A, domain 1"/>
    <property type="match status" value="1"/>
</dbReference>
<dbReference type="Proteomes" id="UP001280156">
    <property type="component" value="Unassembled WGS sequence"/>
</dbReference>
<dbReference type="InterPro" id="IPR016163">
    <property type="entry name" value="Ald_DH_C"/>
</dbReference>